<evidence type="ECO:0000313" key="4">
    <source>
        <dbReference type="EMBL" id="GAA3810603.1"/>
    </source>
</evidence>
<dbReference type="Pfam" id="PF20803">
    <property type="entry name" value="PaaX_M"/>
    <property type="match status" value="1"/>
</dbReference>
<dbReference type="Gene3D" id="1.20.58.1460">
    <property type="match status" value="1"/>
</dbReference>
<dbReference type="PIRSF" id="PIRSF020623">
    <property type="entry name" value="PaaX"/>
    <property type="match status" value="1"/>
</dbReference>
<dbReference type="Pfam" id="PF08223">
    <property type="entry name" value="PaaX_C"/>
    <property type="match status" value="1"/>
</dbReference>
<dbReference type="InterPro" id="IPR048846">
    <property type="entry name" value="PaaX-like_central"/>
</dbReference>
<dbReference type="Proteomes" id="UP001500888">
    <property type="component" value="Unassembled WGS sequence"/>
</dbReference>
<gene>
    <name evidence="4" type="ORF">GCM10022226_33750</name>
</gene>
<feature type="domain" description="Transcriptional repressor PaaX-like C-terminal" evidence="2">
    <location>
        <begin position="187"/>
        <end position="268"/>
    </location>
</feature>
<organism evidence="4 5">
    <name type="scientific">Sphaerisporangium flaviroseum</name>
    <dbReference type="NCBI Taxonomy" id="509199"/>
    <lineage>
        <taxon>Bacteria</taxon>
        <taxon>Bacillati</taxon>
        <taxon>Actinomycetota</taxon>
        <taxon>Actinomycetes</taxon>
        <taxon>Streptosporangiales</taxon>
        <taxon>Streptosporangiaceae</taxon>
        <taxon>Sphaerisporangium</taxon>
    </lineage>
</organism>
<dbReference type="SUPFAM" id="SSF46785">
    <property type="entry name" value="Winged helix' DNA-binding domain"/>
    <property type="match status" value="1"/>
</dbReference>
<evidence type="ECO:0000313" key="5">
    <source>
        <dbReference type="Proteomes" id="UP001500888"/>
    </source>
</evidence>
<dbReference type="InterPro" id="IPR012906">
    <property type="entry name" value="PaaX-like_N"/>
</dbReference>
<dbReference type="InterPro" id="IPR036388">
    <property type="entry name" value="WH-like_DNA-bd_sf"/>
</dbReference>
<dbReference type="InterPro" id="IPR036390">
    <property type="entry name" value="WH_DNA-bd_sf"/>
</dbReference>
<keyword evidence="5" id="KW-1185">Reference proteome</keyword>
<comment type="caution">
    <text evidence="4">The sequence shown here is derived from an EMBL/GenBank/DDBJ whole genome shotgun (WGS) entry which is preliminary data.</text>
</comment>
<feature type="domain" description="Transcriptional repressor PaaX-like central Cas2-like" evidence="3">
    <location>
        <begin position="103"/>
        <end position="182"/>
    </location>
</feature>
<dbReference type="PANTHER" id="PTHR30319:SF1">
    <property type="entry name" value="TRANSCRIPTIONAL REPRESSOR PAAX"/>
    <property type="match status" value="1"/>
</dbReference>
<feature type="domain" description="Transcriptional repressor PaaX-like N-terminal" evidence="1">
    <location>
        <begin position="14"/>
        <end position="81"/>
    </location>
</feature>
<reference evidence="5" key="1">
    <citation type="journal article" date="2019" name="Int. J. Syst. Evol. Microbiol.">
        <title>The Global Catalogue of Microorganisms (GCM) 10K type strain sequencing project: providing services to taxonomists for standard genome sequencing and annotation.</title>
        <authorList>
            <consortium name="The Broad Institute Genomics Platform"/>
            <consortium name="The Broad Institute Genome Sequencing Center for Infectious Disease"/>
            <person name="Wu L."/>
            <person name="Ma J."/>
        </authorList>
    </citation>
    <scope>NUCLEOTIDE SEQUENCE [LARGE SCALE GENOMIC DNA]</scope>
    <source>
        <strain evidence="5">JCM 16908</strain>
    </source>
</reference>
<proteinExistence type="predicted"/>
<protein>
    <submittedName>
        <fullName evidence="4">PaaX family transcriptional regulator C-terminal domain-containing protein</fullName>
    </submittedName>
</protein>
<dbReference type="Gene3D" id="1.10.10.10">
    <property type="entry name" value="Winged helix-like DNA-binding domain superfamily/Winged helix DNA-binding domain"/>
    <property type="match status" value="1"/>
</dbReference>
<name>A0ABP7I768_9ACTN</name>
<evidence type="ECO:0000259" key="3">
    <source>
        <dbReference type="Pfam" id="PF20803"/>
    </source>
</evidence>
<dbReference type="EMBL" id="BAAAZR010000008">
    <property type="protein sequence ID" value="GAA3810603.1"/>
    <property type="molecule type" value="Genomic_DNA"/>
</dbReference>
<accession>A0ABP7I768</accession>
<dbReference type="InterPro" id="IPR011965">
    <property type="entry name" value="PaaX_trns_reg"/>
</dbReference>
<dbReference type="PANTHER" id="PTHR30319">
    <property type="entry name" value="PHENYLACETIC ACID REGULATOR-RELATED TRANSCRIPTIONAL REPRESSOR"/>
    <property type="match status" value="1"/>
</dbReference>
<dbReference type="Gene3D" id="3.30.70.2650">
    <property type="match status" value="1"/>
</dbReference>
<evidence type="ECO:0000259" key="2">
    <source>
        <dbReference type="Pfam" id="PF08223"/>
    </source>
</evidence>
<evidence type="ECO:0000259" key="1">
    <source>
        <dbReference type="Pfam" id="PF07848"/>
    </source>
</evidence>
<sequence>MARAQSTLTGPALRSQSVMLTFLGNHVYDRPVCVFSGSFIDVFARVGVSEEATRSTLSRMASRGLLRRQRHGRRMYFGLTPRTLEILRDGERRIWHTGVVNDTAEDRWTLIGFSLPESWQRQRHELRSRLIWAGFGPLQNGLWISPAEVDVESVVRDLDLGPDANVKVFLAEPREPTDMERLIRDAYDLDHLGGRYRAFLDRWDRPAPMPEAPDDLARSLVMLTEWLRIIRTDPRLPVRYLPRGWPAEHAQRVCRALHERFRGEALAIATHVLETVPDAAVGWAEQ</sequence>
<dbReference type="InterPro" id="IPR013225">
    <property type="entry name" value="PaaX_C"/>
</dbReference>
<dbReference type="Pfam" id="PF07848">
    <property type="entry name" value="PaaX"/>
    <property type="match status" value="1"/>
</dbReference>